<dbReference type="EMBL" id="JAUDZG010000006">
    <property type="protein sequence ID" value="KAK3303646.1"/>
    <property type="molecule type" value="Genomic_DNA"/>
</dbReference>
<dbReference type="InterPro" id="IPR052751">
    <property type="entry name" value="Plant_MAPKKK"/>
</dbReference>
<dbReference type="PANTHER" id="PTHR48011:SF4">
    <property type="entry name" value="MITOGEN-ACTIVATED PROTEIN KINASE KINASE KINASE 19"/>
    <property type="match status" value="1"/>
</dbReference>
<evidence type="ECO:0000313" key="3">
    <source>
        <dbReference type="Proteomes" id="UP001273166"/>
    </source>
</evidence>
<comment type="caution">
    <text evidence="2">The sequence shown here is derived from an EMBL/GenBank/DDBJ whole genome shotgun (WGS) entry which is preliminary data.</text>
</comment>
<reference evidence="2" key="1">
    <citation type="journal article" date="2023" name="Mol. Phylogenet. Evol.">
        <title>Genome-scale phylogeny and comparative genomics of the fungal order Sordariales.</title>
        <authorList>
            <person name="Hensen N."/>
            <person name="Bonometti L."/>
            <person name="Westerberg I."/>
            <person name="Brannstrom I.O."/>
            <person name="Guillou S."/>
            <person name="Cros-Aarteil S."/>
            <person name="Calhoun S."/>
            <person name="Haridas S."/>
            <person name="Kuo A."/>
            <person name="Mondo S."/>
            <person name="Pangilinan J."/>
            <person name="Riley R."/>
            <person name="LaButti K."/>
            <person name="Andreopoulos B."/>
            <person name="Lipzen A."/>
            <person name="Chen C."/>
            <person name="Yan M."/>
            <person name="Daum C."/>
            <person name="Ng V."/>
            <person name="Clum A."/>
            <person name="Steindorff A."/>
            <person name="Ohm R.A."/>
            <person name="Martin F."/>
            <person name="Silar P."/>
            <person name="Natvig D.O."/>
            <person name="Lalanne C."/>
            <person name="Gautier V."/>
            <person name="Ament-Velasquez S.L."/>
            <person name="Kruys A."/>
            <person name="Hutchinson M.I."/>
            <person name="Powell A.J."/>
            <person name="Barry K."/>
            <person name="Miller A.N."/>
            <person name="Grigoriev I.V."/>
            <person name="Debuchy R."/>
            <person name="Gladieux P."/>
            <person name="Hiltunen Thoren M."/>
            <person name="Johannesson H."/>
        </authorList>
    </citation>
    <scope>NUCLEOTIDE SEQUENCE</scope>
    <source>
        <strain evidence="2">CBS 333.67</strain>
    </source>
</reference>
<dbReference type="RefSeq" id="XP_062719426.1">
    <property type="nucleotide sequence ID" value="XM_062866400.1"/>
</dbReference>
<dbReference type="InterPro" id="IPR011009">
    <property type="entry name" value="Kinase-like_dom_sf"/>
</dbReference>
<dbReference type="GO" id="GO:0007165">
    <property type="term" value="P:signal transduction"/>
    <property type="evidence" value="ECO:0007669"/>
    <property type="project" value="TreeGrafter"/>
</dbReference>
<sequence length="289" mass="32545">MPSTHPSLPNEHIDVLEVNEAFEEVDGCFKFTGTLVVYRTGDGLHHAVSKARYSPPSEVKFEHLNNHIPIPISAYSPLFPPGFTHAPNPLPENCHIKKPQLISYDRIRQGSQPNHIADSILLEASVCEVLKQHPHPNIATYLGCKVSDGRIAGLCFARYHRTLMEEVNPRGLMKRKFRSDCQRSRDYNSVLAGIESGIKHLHALGLVHNDINPSNIMLDGNKAVIIDFGSCRRIGASLEGAGRTYEWYDERVKTAFPQNDLDALEEIRIWLGDNSTPFKNKFKTRDKVE</sequence>
<dbReference type="PANTHER" id="PTHR48011">
    <property type="entry name" value="CCR4-NOT TRANSCRIPTIONAL COMPLEX SUBUNIT CAF120-RELATED"/>
    <property type="match status" value="1"/>
</dbReference>
<protein>
    <recommendedName>
        <fullName evidence="1">Protein kinase domain-containing protein</fullName>
    </recommendedName>
</protein>
<dbReference type="Proteomes" id="UP001273166">
    <property type="component" value="Unassembled WGS sequence"/>
</dbReference>
<dbReference type="SUPFAM" id="SSF56112">
    <property type="entry name" value="Protein kinase-like (PK-like)"/>
    <property type="match status" value="1"/>
</dbReference>
<organism evidence="2 3">
    <name type="scientific">Chaetomium strumarium</name>
    <dbReference type="NCBI Taxonomy" id="1170767"/>
    <lineage>
        <taxon>Eukaryota</taxon>
        <taxon>Fungi</taxon>
        <taxon>Dikarya</taxon>
        <taxon>Ascomycota</taxon>
        <taxon>Pezizomycotina</taxon>
        <taxon>Sordariomycetes</taxon>
        <taxon>Sordariomycetidae</taxon>
        <taxon>Sordariales</taxon>
        <taxon>Chaetomiaceae</taxon>
        <taxon>Chaetomium</taxon>
    </lineage>
</organism>
<dbReference type="InterPro" id="IPR000719">
    <property type="entry name" value="Prot_kinase_dom"/>
</dbReference>
<keyword evidence="3" id="KW-1185">Reference proteome</keyword>
<gene>
    <name evidence="2" type="ORF">B0T15DRAFT_486996</name>
</gene>
<feature type="domain" description="Protein kinase" evidence="1">
    <location>
        <begin position="34"/>
        <end position="289"/>
    </location>
</feature>
<dbReference type="Gene3D" id="1.10.510.10">
    <property type="entry name" value="Transferase(Phosphotransferase) domain 1"/>
    <property type="match status" value="1"/>
</dbReference>
<accession>A0AAJ0LZP3</accession>
<reference evidence="2" key="2">
    <citation type="submission" date="2023-06" db="EMBL/GenBank/DDBJ databases">
        <authorList>
            <consortium name="Lawrence Berkeley National Laboratory"/>
            <person name="Mondo S.J."/>
            <person name="Hensen N."/>
            <person name="Bonometti L."/>
            <person name="Westerberg I."/>
            <person name="Brannstrom I.O."/>
            <person name="Guillou S."/>
            <person name="Cros-Aarteil S."/>
            <person name="Calhoun S."/>
            <person name="Haridas S."/>
            <person name="Kuo A."/>
            <person name="Pangilinan J."/>
            <person name="Riley R."/>
            <person name="Labutti K."/>
            <person name="Andreopoulos B."/>
            <person name="Lipzen A."/>
            <person name="Chen C."/>
            <person name="Yanf M."/>
            <person name="Daum C."/>
            <person name="Ng V."/>
            <person name="Clum A."/>
            <person name="Steindorff A."/>
            <person name="Ohm R."/>
            <person name="Martin F."/>
            <person name="Silar P."/>
            <person name="Natvig D."/>
            <person name="Lalanne C."/>
            <person name="Gautier V."/>
            <person name="Ament-Velasquez S.L."/>
            <person name="Kruys A."/>
            <person name="Hutchinson M.I."/>
            <person name="Powell A.J."/>
            <person name="Barry K."/>
            <person name="Miller A.N."/>
            <person name="Grigoriev I.V."/>
            <person name="Debuchy R."/>
            <person name="Gladieux P."/>
            <person name="Thoren M.H."/>
            <person name="Johannesson H."/>
        </authorList>
    </citation>
    <scope>NUCLEOTIDE SEQUENCE</scope>
    <source>
        <strain evidence="2">CBS 333.67</strain>
    </source>
</reference>
<evidence type="ECO:0000313" key="2">
    <source>
        <dbReference type="EMBL" id="KAK3303646.1"/>
    </source>
</evidence>
<proteinExistence type="predicted"/>
<evidence type="ECO:0000259" key="1">
    <source>
        <dbReference type="PROSITE" id="PS50011"/>
    </source>
</evidence>
<dbReference type="GO" id="GO:0005524">
    <property type="term" value="F:ATP binding"/>
    <property type="evidence" value="ECO:0007669"/>
    <property type="project" value="InterPro"/>
</dbReference>
<dbReference type="AlphaFoldDB" id="A0AAJ0LZP3"/>
<dbReference type="GO" id="GO:0004672">
    <property type="term" value="F:protein kinase activity"/>
    <property type="evidence" value="ECO:0007669"/>
    <property type="project" value="InterPro"/>
</dbReference>
<dbReference type="GeneID" id="87885229"/>
<dbReference type="Pfam" id="PF00069">
    <property type="entry name" value="Pkinase"/>
    <property type="match status" value="1"/>
</dbReference>
<dbReference type="PROSITE" id="PS50011">
    <property type="entry name" value="PROTEIN_KINASE_DOM"/>
    <property type="match status" value="1"/>
</dbReference>
<name>A0AAJ0LZP3_9PEZI</name>